<comment type="caution">
    <text evidence="3">The sequence shown here is derived from an EMBL/GenBank/DDBJ whole genome shotgun (WGS) entry which is preliminary data.</text>
</comment>
<evidence type="ECO:0000256" key="2">
    <source>
        <dbReference type="ARBA" id="ARBA00022525"/>
    </source>
</evidence>
<evidence type="ECO:0000313" key="3">
    <source>
        <dbReference type="EMBL" id="MBJ6370046.1"/>
    </source>
</evidence>
<evidence type="ECO:0008006" key="5">
    <source>
        <dbReference type="Google" id="ProtNLM"/>
    </source>
</evidence>
<evidence type="ECO:0000313" key="4">
    <source>
        <dbReference type="Proteomes" id="UP000619079"/>
    </source>
</evidence>
<dbReference type="RefSeq" id="WP_199022807.1">
    <property type="nucleotide sequence ID" value="NZ_JAELVR010000001.1"/>
</dbReference>
<proteinExistence type="predicted"/>
<dbReference type="PANTHER" id="PTHR38340">
    <property type="entry name" value="S-LAYER PROTEIN"/>
    <property type="match status" value="1"/>
</dbReference>
<dbReference type="Pfam" id="PF00353">
    <property type="entry name" value="HemolysinCabind"/>
    <property type="match status" value="3"/>
</dbReference>
<name>A0A8J7LZB7_9RHOB</name>
<dbReference type="GO" id="GO:0005576">
    <property type="term" value="C:extracellular region"/>
    <property type="evidence" value="ECO:0007669"/>
    <property type="project" value="UniProtKB-SubCell"/>
</dbReference>
<dbReference type="SUPFAM" id="SSF51120">
    <property type="entry name" value="beta-Roll"/>
    <property type="match status" value="2"/>
</dbReference>
<dbReference type="InterPro" id="IPR011049">
    <property type="entry name" value="Serralysin-like_metalloprot_C"/>
</dbReference>
<keyword evidence="2" id="KW-0964">Secreted</keyword>
<protein>
    <recommendedName>
        <fullName evidence="5">Calcium-binding protein</fullName>
    </recommendedName>
</protein>
<dbReference type="Proteomes" id="UP000619079">
    <property type="component" value="Unassembled WGS sequence"/>
</dbReference>
<evidence type="ECO:0000256" key="1">
    <source>
        <dbReference type="ARBA" id="ARBA00004613"/>
    </source>
</evidence>
<dbReference type="PRINTS" id="PR00313">
    <property type="entry name" value="CABNDNGRPT"/>
</dbReference>
<dbReference type="EMBL" id="JAELVR010000001">
    <property type="protein sequence ID" value="MBJ6370046.1"/>
    <property type="molecule type" value="Genomic_DNA"/>
</dbReference>
<dbReference type="Gene3D" id="2.150.10.10">
    <property type="entry name" value="Serralysin-like metalloprotease, C-terminal"/>
    <property type="match status" value="3"/>
</dbReference>
<dbReference type="PANTHER" id="PTHR38340:SF1">
    <property type="entry name" value="S-LAYER PROTEIN"/>
    <property type="match status" value="1"/>
</dbReference>
<reference evidence="3" key="1">
    <citation type="submission" date="2020-12" db="EMBL/GenBank/DDBJ databases">
        <title>Sedimentitalea sp. nov., isolated from sand in Incheon.</title>
        <authorList>
            <person name="Kim W."/>
        </authorList>
    </citation>
    <scope>NUCLEOTIDE SEQUENCE</scope>
    <source>
        <strain evidence="3">CAU 1593</strain>
    </source>
</reference>
<dbReference type="GO" id="GO:0005509">
    <property type="term" value="F:calcium ion binding"/>
    <property type="evidence" value="ECO:0007669"/>
    <property type="project" value="InterPro"/>
</dbReference>
<gene>
    <name evidence="3" type="ORF">JF290_00790</name>
</gene>
<dbReference type="PROSITE" id="PS00330">
    <property type="entry name" value="HEMOLYSIN_CALCIUM"/>
    <property type="match status" value="4"/>
</dbReference>
<dbReference type="AlphaFoldDB" id="A0A8J7LZB7"/>
<dbReference type="InterPro" id="IPR018511">
    <property type="entry name" value="Hemolysin-typ_Ca-bd_CS"/>
</dbReference>
<sequence length="391" mass="39979">MSSIYLVANEVLFTSYGHLQLVYDPDDAYFNGDERELEVQGPFFAVGDWDVRPEQEFDTPFGVSSLAVELSFGVARSAGEIWQVLGEVRDSIAAQPIDYRLGLIGGLEGQNSNSYITTLAHAVGLDIAGAIAAVLASPIFSSFPGLARNVLFDHLAADDSLLPPVTLDIDGSDGADVLSGGDGADSLRAGSGHDTVNGFGGNDTLSGGRGRDTLIGGAGDDALAGEGGRDRLFGDAGADRLDGNGKSDRLAGGAGDDELFGGSGADFLFGNGGADLLRGGAGDDRLSGGTGHDTLSGLAGSDTLTGGKGNDVLTGGLDTDVFVFDGKVREGRDRITDFEDGIDLIRIEGLTLAQVAVSGIAEARLVLDGLTEIVVAGVAAADIGVADFEFV</sequence>
<comment type="subcellular location">
    <subcellularLocation>
        <location evidence="1">Secreted</location>
    </subcellularLocation>
</comment>
<keyword evidence="4" id="KW-1185">Reference proteome</keyword>
<organism evidence="3 4">
    <name type="scientific">Sedimentitalea arenosa</name>
    <dbReference type="NCBI Taxonomy" id="2798803"/>
    <lineage>
        <taxon>Bacteria</taxon>
        <taxon>Pseudomonadati</taxon>
        <taxon>Pseudomonadota</taxon>
        <taxon>Alphaproteobacteria</taxon>
        <taxon>Rhodobacterales</taxon>
        <taxon>Paracoccaceae</taxon>
        <taxon>Sedimentitalea</taxon>
    </lineage>
</organism>
<accession>A0A8J7LZB7</accession>
<dbReference type="InterPro" id="IPR050557">
    <property type="entry name" value="RTX_toxin/Mannuronan_C5-epim"/>
</dbReference>
<dbReference type="InterPro" id="IPR001343">
    <property type="entry name" value="Hemolysn_Ca-bd"/>
</dbReference>